<keyword evidence="4" id="KW-1185">Reference proteome</keyword>
<dbReference type="Proteomes" id="UP000320496">
    <property type="component" value="Chromosome"/>
</dbReference>
<evidence type="ECO:0000313" key="3">
    <source>
        <dbReference type="EMBL" id="QDU37087.1"/>
    </source>
</evidence>
<name>A0A517Z3T5_9PLAN</name>
<reference evidence="3 4" key="1">
    <citation type="submission" date="2019-02" db="EMBL/GenBank/DDBJ databases">
        <title>Deep-cultivation of Planctomycetes and their phenomic and genomic characterization uncovers novel biology.</title>
        <authorList>
            <person name="Wiegand S."/>
            <person name="Jogler M."/>
            <person name="Boedeker C."/>
            <person name="Pinto D."/>
            <person name="Vollmers J."/>
            <person name="Rivas-Marin E."/>
            <person name="Kohn T."/>
            <person name="Peeters S.H."/>
            <person name="Heuer A."/>
            <person name="Rast P."/>
            <person name="Oberbeckmann S."/>
            <person name="Bunk B."/>
            <person name="Jeske O."/>
            <person name="Meyerdierks A."/>
            <person name="Storesund J.E."/>
            <person name="Kallscheuer N."/>
            <person name="Luecker S."/>
            <person name="Lage O.M."/>
            <person name="Pohl T."/>
            <person name="Merkel B.J."/>
            <person name="Hornburger P."/>
            <person name="Mueller R.-W."/>
            <person name="Bruemmer F."/>
            <person name="Labrenz M."/>
            <person name="Spormann A.M."/>
            <person name="Op den Camp H."/>
            <person name="Overmann J."/>
            <person name="Amann R."/>
            <person name="Jetten M.S.M."/>
            <person name="Mascher T."/>
            <person name="Medema M.H."/>
            <person name="Devos D.P."/>
            <person name="Kaster A.-K."/>
            <person name="Ovreas L."/>
            <person name="Rohde M."/>
            <person name="Galperin M.Y."/>
            <person name="Jogler C."/>
        </authorList>
    </citation>
    <scope>NUCLEOTIDE SEQUENCE [LARGE SCALE GENOMIC DNA]</scope>
    <source>
        <strain evidence="3 4">Mal4</strain>
    </source>
</reference>
<organism evidence="3 4">
    <name type="scientific">Maioricimonas rarisocia</name>
    <dbReference type="NCBI Taxonomy" id="2528026"/>
    <lineage>
        <taxon>Bacteria</taxon>
        <taxon>Pseudomonadati</taxon>
        <taxon>Planctomycetota</taxon>
        <taxon>Planctomycetia</taxon>
        <taxon>Planctomycetales</taxon>
        <taxon>Planctomycetaceae</taxon>
        <taxon>Maioricimonas</taxon>
    </lineage>
</organism>
<dbReference type="PROSITE" id="PS00194">
    <property type="entry name" value="THIOREDOXIN_1"/>
    <property type="match status" value="1"/>
</dbReference>
<dbReference type="InterPro" id="IPR050553">
    <property type="entry name" value="Thioredoxin_ResA/DsbE_sf"/>
</dbReference>
<dbReference type="KEGG" id="mri:Mal4_13900"/>
<evidence type="ECO:0000313" key="4">
    <source>
        <dbReference type="Proteomes" id="UP000320496"/>
    </source>
</evidence>
<dbReference type="InterPro" id="IPR036249">
    <property type="entry name" value="Thioredoxin-like_sf"/>
</dbReference>
<protein>
    <submittedName>
        <fullName evidence="3">Methylamine utilization protein MauD</fullName>
    </submittedName>
</protein>
<dbReference type="GO" id="GO:0016209">
    <property type="term" value="F:antioxidant activity"/>
    <property type="evidence" value="ECO:0007669"/>
    <property type="project" value="InterPro"/>
</dbReference>
<evidence type="ECO:0000256" key="1">
    <source>
        <dbReference type="ARBA" id="ARBA00023284"/>
    </source>
</evidence>
<sequence length="420" mass="46651">MTGTRLLRGFAALLIFGTLSTHLPAQDILSDDLLVRDSLRPFDRLLQKQLRVWFDSMDAALTEDGTQSPEWWRTSERLNPLTVHGGTLLDYARDHAGSPEALACLAYIVDWGEGRPRELFRSACDELLASYADDPAMSWLCSRFTNAICFDEMESFLTRLRETSSSPAVQAAADFHLAELIDQALQMQKRLPVMRERFESTGALQGLPTLGHRLDRVAALDSRDLTDRRDRLLKQVCESATARPWSAKRMQGRLDYEFFEDPDAESFQQRAAGLLYETAHLRVGSIAPAFEGTLSDGRPFRLGDRRGQPTLLMFSFKGCVACEAMYPALRAVQKRYADAGFSVVGIMADENVGTVSTAIETGAITWPCVWDGPSGPIARAFRVRGHPVVLLLDGEGRIVAKALREERHLDAAISELVGGE</sequence>
<dbReference type="EMBL" id="CP036275">
    <property type="protein sequence ID" value="QDU37087.1"/>
    <property type="molecule type" value="Genomic_DNA"/>
</dbReference>
<dbReference type="PROSITE" id="PS51352">
    <property type="entry name" value="THIOREDOXIN_2"/>
    <property type="match status" value="1"/>
</dbReference>
<keyword evidence="1" id="KW-0676">Redox-active center</keyword>
<dbReference type="GO" id="GO:0016491">
    <property type="term" value="F:oxidoreductase activity"/>
    <property type="evidence" value="ECO:0007669"/>
    <property type="project" value="InterPro"/>
</dbReference>
<feature type="domain" description="Thioredoxin" evidence="2">
    <location>
        <begin position="281"/>
        <end position="418"/>
    </location>
</feature>
<dbReference type="SUPFAM" id="SSF52833">
    <property type="entry name" value="Thioredoxin-like"/>
    <property type="match status" value="1"/>
</dbReference>
<evidence type="ECO:0000259" key="2">
    <source>
        <dbReference type="PROSITE" id="PS51352"/>
    </source>
</evidence>
<dbReference type="CDD" id="cd02966">
    <property type="entry name" value="TlpA_like_family"/>
    <property type="match status" value="1"/>
</dbReference>
<dbReference type="Gene3D" id="3.40.30.10">
    <property type="entry name" value="Glutaredoxin"/>
    <property type="match status" value="1"/>
</dbReference>
<dbReference type="InterPro" id="IPR013766">
    <property type="entry name" value="Thioredoxin_domain"/>
</dbReference>
<dbReference type="PANTHER" id="PTHR42852">
    <property type="entry name" value="THIOL:DISULFIDE INTERCHANGE PROTEIN DSBE"/>
    <property type="match status" value="1"/>
</dbReference>
<dbReference type="InterPro" id="IPR017937">
    <property type="entry name" value="Thioredoxin_CS"/>
</dbReference>
<dbReference type="Pfam" id="PF00578">
    <property type="entry name" value="AhpC-TSA"/>
    <property type="match status" value="1"/>
</dbReference>
<dbReference type="AlphaFoldDB" id="A0A517Z3T5"/>
<dbReference type="PANTHER" id="PTHR42852:SF18">
    <property type="entry name" value="CHROMOSOME UNDETERMINED SCAFFOLD_47, WHOLE GENOME SHOTGUN SEQUENCE"/>
    <property type="match status" value="1"/>
</dbReference>
<dbReference type="RefSeq" id="WP_197444169.1">
    <property type="nucleotide sequence ID" value="NZ_CP036275.1"/>
</dbReference>
<accession>A0A517Z3T5</accession>
<proteinExistence type="predicted"/>
<gene>
    <name evidence="3" type="primary">mauD</name>
    <name evidence="3" type="ORF">Mal4_13900</name>
</gene>
<dbReference type="InterPro" id="IPR000866">
    <property type="entry name" value="AhpC/TSA"/>
</dbReference>